<protein>
    <recommendedName>
        <fullName evidence="3">Polymer-forming cytoskeletal protein</fullName>
    </recommendedName>
</protein>
<evidence type="ECO:0000313" key="2">
    <source>
        <dbReference type="Proteomes" id="UP000434554"/>
    </source>
</evidence>
<accession>A0A833CBP6</accession>
<gene>
    <name evidence="1" type="ORF">F8R14_05740</name>
</gene>
<dbReference type="Proteomes" id="UP000434554">
    <property type="component" value="Unassembled WGS sequence"/>
</dbReference>
<dbReference type="GeneID" id="83054529"/>
<name>A0A833CBP6_9FIRM</name>
<dbReference type="RefSeq" id="WP_127007312.1">
    <property type="nucleotide sequence ID" value="NZ_CAUENZ010000007.1"/>
</dbReference>
<dbReference type="AlphaFoldDB" id="A0A833CBP6"/>
<organism evidence="1 2">
    <name type="scientific">Veillonella seminalis</name>
    <dbReference type="NCBI Taxonomy" id="1502943"/>
    <lineage>
        <taxon>Bacteria</taxon>
        <taxon>Bacillati</taxon>
        <taxon>Bacillota</taxon>
        <taxon>Negativicutes</taxon>
        <taxon>Veillonellales</taxon>
        <taxon>Veillonellaceae</taxon>
        <taxon>Veillonella</taxon>
    </lineage>
</organism>
<evidence type="ECO:0008006" key="3">
    <source>
        <dbReference type="Google" id="ProtNLM"/>
    </source>
</evidence>
<comment type="caution">
    <text evidence="1">The sequence shown here is derived from an EMBL/GenBank/DDBJ whole genome shotgun (WGS) entry which is preliminary data.</text>
</comment>
<sequence length="97" mass="10234">MNIKNVNKTVLSMNSEELIIHGIQENDVILNNGSVLNLHGILVGNLHISENSSANIHGILKGNILGTGSVKVFGIINGYISNTLTAEISDGAIINNS</sequence>
<proteinExistence type="predicted"/>
<reference evidence="1 2" key="1">
    <citation type="submission" date="2019-09" db="EMBL/GenBank/DDBJ databases">
        <title>Draft genome sequence of 3 type strains from the CCUG.</title>
        <authorList>
            <person name="Pineiro-Iglesias B."/>
            <person name="Tunovic T."/>
            <person name="Unosson C."/>
            <person name="Inganas E."/>
            <person name="Ohlen M."/>
            <person name="Cardew S."/>
            <person name="Jensie-Markopoulos S."/>
            <person name="Salva-Serra F."/>
            <person name="Jaen-Luchoro D."/>
            <person name="Karlsson R."/>
            <person name="Svensson-Stadler L."/>
            <person name="Chun J."/>
            <person name="Moore E."/>
        </authorList>
    </citation>
    <scope>NUCLEOTIDE SEQUENCE [LARGE SCALE GENOMIC DNA]</scope>
    <source>
        <strain evidence="1 2">CCUG 65427</strain>
    </source>
</reference>
<dbReference type="EMBL" id="WBKH01000005">
    <property type="protein sequence ID" value="KAB1478666.1"/>
    <property type="molecule type" value="Genomic_DNA"/>
</dbReference>
<evidence type="ECO:0000313" key="1">
    <source>
        <dbReference type="EMBL" id="KAB1478666.1"/>
    </source>
</evidence>